<proteinExistence type="predicted"/>
<evidence type="ECO:0000256" key="7">
    <source>
        <dbReference type="ARBA" id="ARBA00023012"/>
    </source>
</evidence>
<dbReference type="InterPro" id="IPR039420">
    <property type="entry name" value="WalR-like"/>
</dbReference>
<feature type="DNA-binding region" description="OmpR/PhoB-type" evidence="14">
    <location>
        <begin position="158"/>
        <end position="256"/>
    </location>
</feature>
<dbReference type="InterPro" id="IPR001789">
    <property type="entry name" value="Sig_transdc_resp-reg_receiver"/>
</dbReference>
<comment type="subcellular location">
    <subcellularLocation>
        <location evidence="1">Cytoplasm</location>
    </subcellularLocation>
</comment>
<evidence type="ECO:0000256" key="11">
    <source>
        <dbReference type="ARBA" id="ARBA00023163"/>
    </source>
</evidence>
<evidence type="ECO:0000256" key="9">
    <source>
        <dbReference type="ARBA" id="ARBA00023125"/>
    </source>
</evidence>
<keyword evidence="18" id="KW-1185">Reference proteome</keyword>
<dbReference type="PROSITE" id="PS51755">
    <property type="entry name" value="OMPR_PHOB"/>
    <property type="match status" value="1"/>
</dbReference>
<dbReference type="GO" id="GO:0000976">
    <property type="term" value="F:transcription cis-regulatory region binding"/>
    <property type="evidence" value="ECO:0007669"/>
    <property type="project" value="TreeGrafter"/>
</dbReference>
<dbReference type="CDD" id="cd00383">
    <property type="entry name" value="trans_reg_C"/>
    <property type="match status" value="1"/>
</dbReference>
<dbReference type="SUPFAM" id="SSF52172">
    <property type="entry name" value="CheY-like"/>
    <property type="match status" value="1"/>
</dbReference>
<evidence type="ECO:0000256" key="2">
    <source>
        <dbReference type="ARBA" id="ARBA00013332"/>
    </source>
</evidence>
<dbReference type="GO" id="GO:0032993">
    <property type="term" value="C:protein-DNA complex"/>
    <property type="evidence" value="ECO:0007669"/>
    <property type="project" value="TreeGrafter"/>
</dbReference>
<evidence type="ECO:0000256" key="1">
    <source>
        <dbReference type="ARBA" id="ARBA00004496"/>
    </source>
</evidence>
<dbReference type="InterPro" id="IPR016032">
    <property type="entry name" value="Sig_transdc_resp-reg_C-effctor"/>
</dbReference>
<sequence>MVYFNKSVIKVTHNAPGTLTATINGREIIMARRILVVEDEAPIREMVCFVLEQNGFHAIEAEDYGSAVNRMVEPYPDLVLLDWMLPGGSGIQFIRHMKRETLTRDIPVMMLTARGEEEDRVKGLEVGADDYITKPFSPKELLARIKAVMRRISPMAVEDKIDMQGLSLDPSSHRVTSNDQPLDMGPTEFKLLHFFMTHPERVYSREQLLNHVWGTNVYVEDRTVDVHIRRLRKALENGGHDRMVQTVRGTGYRFSARY</sequence>
<dbReference type="AlphaFoldDB" id="A0A4R3YPW5"/>
<dbReference type="FunFam" id="3.40.50.2300:FF:000001">
    <property type="entry name" value="DNA-binding response regulator PhoB"/>
    <property type="match status" value="1"/>
</dbReference>
<feature type="domain" description="OmpR/PhoB-type" evidence="16">
    <location>
        <begin position="158"/>
        <end position="256"/>
    </location>
</feature>
<evidence type="ECO:0000256" key="8">
    <source>
        <dbReference type="ARBA" id="ARBA00023015"/>
    </source>
</evidence>
<evidence type="ECO:0000313" key="17">
    <source>
        <dbReference type="EMBL" id="TCV94352.1"/>
    </source>
</evidence>
<dbReference type="NCBIfam" id="TIGR02154">
    <property type="entry name" value="PhoB"/>
    <property type="match status" value="1"/>
</dbReference>
<dbReference type="Proteomes" id="UP000295719">
    <property type="component" value="Unassembled WGS sequence"/>
</dbReference>
<keyword evidence="10" id="KW-0010">Activator</keyword>
<keyword evidence="6" id="KW-0592">Phosphate transport</keyword>
<evidence type="ECO:0000259" key="15">
    <source>
        <dbReference type="PROSITE" id="PS50110"/>
    </source>
</evidence>
<evidence type="ECO:0000256" key="4">
    <source>
        <dbReference type="ARBA" id="ARBA00022490"/>
    </source>
</evidence>
<dbReference type="SUPFAM" id="SSF46894">
    <property type="entry name" value="C-terminal effector domain of the bipartite response regulators"/>
    <property type="match status" value="1"/>
</dbReference>
<dbReference type="Pfam" id="PF00486">
    <property type="entry name" value="Trans_reg_C"/>
    <property type="match status" value="1"/>
</dbReference>
<name>A0A4R3YPW5_9GAMM</name>
<gene>
    <name evidence="17" type="ORF">EDC52_10793</name>
</gene>
<feature type="domain" description="Response regulatory" evidence="15">
    <location>
        <begin position="33"/>
        <end position="149"/>
    </location>
</feature>
<dbReference type="GO" id="GO:0005829">
    <property type="term" value="C:cytosol"/>
    <property type="evidence" value="ECO:0007669"/>
    <property type="project" value="TreeGrafter"/>
</dbReference>
<dbReference type="InterPro" id="IPR036388">
    <property type="entry name" value="WH-like_DNA-bd_sf"/>
</dbReference>
<feature type="modified residue" description="4-aspartylphosphate" evidence="13">
    <location>
        <position position="82"/>
    </location>
</feature>
<evidence type="ECO:0000256" key="5">
    <source>
        <dbReference type="ARBA" id="ARBA00022553"/>
    </source>
</evidence>
<dbReference type="SMART" id="SM00448">
    <property type="entry name" value="REC"/>
    <property type="match status" value="1"/>
</dbReference>
<organism evidence="17 18">
    <name type="scientific">Biostraticola tofi</name>
    <dbReference type="NCBI Taxonomy" id="466109"/>
    <lineage>
        <taxon>Bacteria</taxon>
        <taxon>Pseudomonadati</taxon>
        <taxon>Pseudomonadota</taxon>
        <taxon>Gammaproteobacteria</taxon>
        <taxon>Enterobacterales</taxon>
        <taxon>Bruguierivoracaceae</taxon>
        <taxon>Biostraticola</taxon>
    </lineage>
</organism>
<evidence type="ECO:0000256" key="12">
    <source>
        <dbReference type="ARBA" id="ARBA00024735"/>
    </source>
</evidence>
<dbReference type="GO" id="GO:0006355">
    <property type="term" value="P:regulation of DNA-templated transcription"/>
    <property type="evidence" value="ECO:0007669"/>
    <property type="project" value="InterPro"/>
</dbReference>
<dbReference type="PROSITE" id="PS50110">
    <property type="entry name" value="RESPONSE_REGULATORY"/>
    <property type="match status" value="1"/>
</dbReference>
<protein>
    <recommendedName>
        <fullName evidence="2">Phosphate regulon transcriptional regulatory protein PhoB</fullName>
    </recommendedName>
</protein>
<evidence type="ECO:0000256" key="14">
    <source>
        <dbReference type="PROSITE-ProRule" id="PRU01091"/>
    </source>
</evidence>
<keyword evidence="3" id="KW-0813">Transport</keyword>
<evidence type="ECO:0000256" key="10">
    <source>
        <dbReference type="ARBA" id="ARBA00023159"/>
    </source>
</evidence>
<keyword evidence="4" id="KW-0963">Cytoplasm</keyword>
<comment type="caution">
    <text evidence="17">The sequence shown here is derived from an EMBL/GenBank/DDBJ whole genome shotgun (WGS) entry which is preliminary data.</text>
</comment>
<keyword evidence="5 13" id="KW-0597">Phosphoprotein</keyword>
<dbReference type="Gene3D" id="1.10.10.10">
    <property type="entry name" value="Winged helix-like DNA-binding domain superfamily/Winged helix DNA-binding domain"/>
    <property type="match status" value="1"/>
</dbReference>
<dbReference type="InterPro" id="IPR011879">
    <property type="entry name" value="Sig_transdc_resp-reg_PhoB"/>
</dbReference>
<dbReference type="InterPro" id="IPR001867">
    <property type="entry name" value="OmpR/PhoB-type_DNA-bd"/>
</dbReference>
<keyword evidence="7" id="KW-0902">Two-component regulatory system</keyword>
<dbReference type="PANTHER" id="PTHR48111">
    <property type="entry name" value="REGULATOR OF RPOS"/>
    <property type="match status" value="1"/>
</dbReference>
<evidence type="ECO:0000256" key="3">
    <source>
        <dbReference type="ARBA" id="ARBA00022448"/>
    </source>
</evidence>
<evidence type="ECO:0000313" key="18">
    <source>
        <dbReference type="Proteomes" id="UP000295719"/>
    </source>
</evidence>
<dbReference type="CDD" id="cd17618">
    <property type="entry name" value="REC_OmpR_PhoB"/>
    <property type="match status" value="1"/>
</dbReference>
<dbReference type="SMART" id="SM00862">
    <property type="entry name" value="Trans_reg_C"/>
    <property type="match status" value="1"/>
</dbReference>
<keyword evidence="9 14" id="KW-0238">DNA-binding</keyword>
<dbReference type="Gene3D" id="6.10.250.690">
    <property type="match status" value="1"/>
</dbReference>
<keyword evidence="11" id="KW-0804">Transcription</keyword>
<evidence type="ECO:0000256" key="13">
    <source>
        <dbReference type="PROSITE-ProRule" id="PRU00169"/>
    </source>
</evidence>
<dbReference type="FunFam" id="1.10.10.10:FF:000011">
    <property type="entry name" value="Phosphate regulon transcriptional regulator PhoB"/>
    <property type="match status" value="1"/>
</dbReference>
<dbReference type="Gene3D" id="3.40.50.2300">
    <property type="match status" value="1"/>
</dbReference>
<dbReference type="GO" id="GO:0006817">
    <property type="term" value="P:phosphate ion transport"/>
    <property type="evidence" value="ECO:0007669"/>
    <property type="project" value="UniProtKB-KW"/>
</dbReference>
<dbReference type="PANTHER" id="PTHR48111:SF40">
    <property type="entry name" value="PHOSPHATE REGULON TRANSCRIPTIONAL REGULATORY PROTEIN PHOB"/>
    <property type="match status" value="1"/>
</dbReference>
<evidence type="ECO:0000256" key="6">
    <source>
        <dbReference type="ARBA" id="ARBA00022592"/>
    </source>
</evidence>
<dbReference type="NCBIfam" id="NF007546">
    <property type="entry name" value="PRK10161.1"/>
    <property type="match status" value="1"/>
</dbReference>
<comment type="function">
    <text evidence="12">This protein is a positive regulator for the phosphate regulon. Transcription of this operon is positively regulated by PhoB and PhoR when phosphate is limited.</text>
</comment>
<evidence type="ECO:0000259" key="16">
    <source>
        <dbReference type="PROSITE" id="PS51755"/>
    </source>
</evidence>
<dbReference type="GO" id="GO:0000156">
    <property type="term" value="F:phosphorelay response regulator activity"/>
    <property type="evidence" value="ECO:0007669"/>
    <property type="project" value="InterPro"/>
</dbReference>
<dbReference type="EMBL" id="SMCR01000007">
    <property type="protein sequence ID" value="TCV94352.1"/>
    <property type="molecule type" value="Genomic_DNA"/>
</dbReference>
<reference evidence="17 18" key="1">
    <citation type="submission" date="2019-03" db="EMBL/GenBank/DDBJ databases">
        <title>Genomic Encyclopedia of Type Strains, Phase IV (KMG-IV): sequencing the most valuable type-strain genomes for metagenomic binning, comparative biology and taxonomic classification.</title>
        <authorList>
            <person name="Goeker M."/>
        </authorList>
    </citation>
    <scope>NUCLEOTIDE SEQUENCE [LARGE SCALE GENOMIC DNA]</scope>
    <source>
        <strain evidence="17 18">DSM 19580</strain>
    </source>
</reference>
<dbReference type="InterPro" id="IPR011006">
    <property type="entry name" value="CheY-like_superfamily"/>
</dbReference>
<keyword evidence="8" id="KW-0805">Transcription regulation</keyword>
<accession>A0A4R3YPW5</accession>
<dbReference type="Pfam" id="PF00072">
    <property type="entry name" value="Response_reg"/>
    <property type="match status" value="1"/>
</dbReference>